<dbReference type="OrthoDB" id="3145604at2759"/>
<accession>G4TJX0</accession>
<evidence type="ECO:0000313" key="2">
    <source>
        <dbReference type="EMBL" id="CCA71614.1"/>
    </source>
</evidence>
<feature type="region of interest" description="Disordered" evidence="1">
    <location>
        <begin position="390"/>
        <end position="419"/>
    </location>
</feature>
<dbReference type="Proteomes" id="UP000007148">
    <property type="component" value="Unassembled WGS sequence"/>
</dbReference>
<dbReference type="SUPFAM" id="SSF52047">
    <property type="entry name" value="RNI-like"/>
    <property type="match status" value="1"/>
</dbReference>
<dbReference type="Gene3D" id="1.20.1280.50">
    <property type="match status" value="1"/>
</dbReference>
<keyword evidence="3" id="KW-1185">Reference proteome</keyword>
<evidence type="ECO:0000313" key="3">
    <source>
        <dbReference type="Proteomes" id="UP000007148"/>
    </source>
</evidence>
<comment type="caution">
    <text evidence="2">The sequence shown here is derived from an EMBL/GenBank/DDBJ whole genome shotgun (WGS) entry which is preliminary data.</text>
</comment>
<organism evidence="2 3">
    <name type="scientific">Serendipita indica (strain DSM 11827)</name>
    <name type="common">Root endophyte fungus</name>
    <name type="synonym">Piriformospora indica</name>
    <dbReference type="NCBI Taxonomy" id="1109443"/>
    <lineage>
        <taxon>Eukaryota</taxon>
        <taxon>Fungi</taxon>
        <taxon>Dikarya</taxon>
        <taxon>Basidiomycota</taxon>
        <taxon>Agaricomycotina</taxon>
        <taxon>Agaricomycetes</taxon>
        <taxon>Sebacinales</taxon>
        <taxon>Serendipitaceae</taxon>
        <taxon>Serendipita</taxon>
    </lineage>
</organism>
<dbReference type="HOGENOM" id="CLU_048621_0_0_1"/>
<evidence type="ECO:0000256" key="1">
    <source>
        <dbReference type="SAM" id="MobiDB-lite"/>
    </source>
</evidence>
<dbReference type="AlphaFoldDB" id="G4TJX0"/>
<proteinExistence type="predicted"/>
<dbReference type="InterPro" id="IPR032675">
    <property type="entry name" value="LRR_dom_sf"/>
</dbReference>
<gene>
    <name evidence="2" type="ORF">PIIN_05550</name>
</gene>
<name>G4TJX0_SERID</name>
<sequence>MSTQTSKPEAGQSRLQQPDLVSYYKQDKLCSASQLAPEVLLEIFHHFPRQLSVPWDGIDYPAFSAWSLATVCRTWHNVAMAYLYRSVCITTAKSAQLFYQTLVKQRFIRSLVKALSLPDHGNLLIPSSIVAKLFIRIINMIDSLDRLYSPVGYLQGDFWRIDKTRLPVLLIALGRHSRLEHLSLVGNSYTVSGLTNQLMTFRNLRTLGISRFRFMEHVDPRSGPLLPLLEKIIITEDFFPVNLVDWMLTLPRLQTLELFSTPIPTPIPKILSCGKLRHLSIWWSYTLIDCELQWFANCSKFHTLEVTPDILSDYVAVFPLSLKVLRICCDRFNITHLGPLQRYAARKPSIKDILFRFLNWTPRKDYRKQILQIFNDSDVKVSFEMVPCAESSEFSGPGPKSELMSSQDGRQVDQRSLPGRHFVRVAGAG</sequence>
<dbReference type="EMBL" id="CAFZ01000127">
    <property type="protein sequence ID" value="CCA71614.1"/>
    <property type="molecule type" value="Genomic_DNA"/>
</dbReference>
<dbReference type="InParanoid" id="G4TJX0"/>
<dbReference type="Gene3D" id="3.80.10.10">
    <property type="entry name" value="Ribonuclease Inhibitor"/>
    <property type="match status" value="1"/>
</dbReference>
<reference evidence="2 3" key="1">
    <citation type="journal article" date="2011" name="PLoS Pathog.">
        <title>Endophytic Life Strategies Decoded by Genome and Transcriptome Analyses of the Mutualistic Root Symbiont Piriformospora indica.</title>
        <authorList>
            <person name="Zuccaro A."/>
            <person name="Lahrmann U."/>
            <person name="Guldener U."/>
            <person name="Langen G."/>
            <person name="Pfiffi S."/>
            <person name="Biedenkopf D."/>
            <person name="Wong P."/>
            <person name="Samans B."/>
            <person name="Grimm C."/>
            <person name="Basiewicz M."/>
            <person name="Murat C."/>
            <person name="Martin F."/>
            <person name="Kogel K.H."/>
        </authorList>
    </citation>
    <scope>NUCLEOTIDE SEQUENCE [LARGE SCALE GENOMIC DNA]</scope>
    <source>
        <strain evidence="2 3">DSM 11827</strain>
    </source>
</reference>
<protein>
    <submittedName>
        <fullName evidence="2">Uncharacterized protein</fullName>
    </submittedName>
</protein>